<name>A0A165JZG5_9BASI</name>
<proteinExistence type="predicted"/>
<feature type="region of interest" description="Disordered" evidence="1">
    <location>
        <begin position="119"/>
        <end position="167"/>
    </location>
</feature>
<dbReference type="AlphaFoldDB" id="A0A165JZG5"/>
<evidence type="ECO:0000313" key="3">
    <source>
        <dbReference type="Proteomes" id="UP000076842"/>
    </source>
</evidence>
<reference evidence="2 3" key="1">
    <citation type="journal article" date="2016" name="Mol. Biol. Evol.">
        <title>Comparative Genomics of Early-Diverging Mushroom-Forming Fungi Provides Insights into the Origins of Lignocellulose Decay Capabilities.</title>
        <authorList>
            <person name="Nagy L.G."/>
            <person name="Riley R."/>
            <person name="Tritt A."/>
            <person name="Adam C."/>
            <person name="Daum C."/>
            <person name="Floudas D."/>
            <person name="Sun H."/>
            <person name="Yadav J.S."/>
            <person name="Pangilinan J."/>
            <person name="Larsson K.H."/>
            <person name="Matsuura K."/>
            <person name="Barry K."/>
            <person name="Labutti K."/>
            <person name="Kuo R."/>
            <person name="Ohm R.A."/>
            <person name="Bhattacharya S.S."/>
            <person name="Shirouzu T."/>
            <person name="Yoshinaga Y."/>
            <person name="Martin F.M."/>
            <person name="Grigoriev I.V."/>
            <person name="Hibbett D.S."/>
        </authorList>
    </citation>
    <scope>NUCLEOTIDE SEQUENCE [LARGE SCALE GENOMIC DNA]</scope>
    <source>
        <strain evidence="2 3">HHB12733</strain>
    </source>
</reference>
<protein>
    <submittedName>
        <fullName evidence="2">Uncharacterized protein</fullName>
    </submittedName>
</protein>
<dbReference type="EMBL" id="KV423916">
    <property type="protein sequence ID" value="KZT62469.1"/>
    <property type="molecule type" value="Genomic_DNA"/>
</dbReference>
<sequence>MPLPRNKRSLVNKPRKTTPAPSPAPDSSTTQQEVPRAPQSVLDEFAKISGKFVTEDSPMIGYLRLAKWCDAHVRRELGPDATEEEITVGVAQLMSPKTLDYIAKSVGIGTNFTIEEVPEGMASPSNATGVARSYLKQDTSGNTPQGGKKSGRERSHKVVPKVRTAAA</sequence>
<feature type="region of interest" description="Disordered" evidence="1">
    <location>
        <begin position="1"/>
        <end position="38"/>
    </location>
</feature>
<organism evidence="2 3">
    <name type="scientific">Calocera cornea HHB12733</name>
    <dbReference type="NCBI Taxonomy" id="1353952"/>
    <lineage>
        <taxon>Eukaryota</taxon>
        <taxon>Fungi</taxon>
        <taxon>Dikarya</taxon>
        <taxon>Basidiomycota</taxon>
        <taxon>Agaricomycotina</taxon>
        <taxon>Dacrymycetes</taxon>
        <taxon>Dacrymycetales</taxon>
        <taxon>Dacrymycetaceae</taxon>
        <taxon>Calocera</taxon>
    </lineage>
</organism>
<evidence type="ECO:0000256" key="1">
    <source>
        <dbReference type="SAM" id="MobiDB-lite"/>
    </source>
</evidence>
<feature type="compositionally biased region" description="Basic residues" evidence="1">
    <location>
        <begin position="1"/>
        <end position="16"/>
    </location>
</feature>
<dbReference type="InParanoid" id="A0A165JZG5"/>
<dbReference type="Proteomes" id="UP000076842">
    <property type="component" value="Unassembled WGS sequence"/>
</dbReference>
<accession>A0A165JZG5</accession>
<evidence type="ECO:0000313" key="2">
    <source>
        <dbReference type="EMBL" id="KZT62469.1"/>
    </source>
</evidence>
<keyword evidence="3" id="KW-1185">Reference proteome</keyword>
<feature type="compositionally biased region" description="Basic residues" evidence="1">
    <location>
        <begin position="149"/>
        <end position="160"/>
    </location>
</feature>
<gene>
    <name evidence="2" type="ORF">CALCODRAFT_489832</name>
</gene>
<feature type="compositionally biased region" description="Polar residues" evidence="1">
    <location>
        <begin position="136"/>
        <end position="145"/>
    </location>
</feature>